<dbReference type="Proteomes" id="UP000246964">
    <property type="component" value="Unassembled WGS sequence"/>
</dbReference>
<dbReference type="GO" id="GO:0031119">
    <property type="term" value="P:tRNA pseudouridine synthesis"/>
    <property type="evidence" value="ECO:0007669"/>
    <property type="project" value="UniProtKB-UniRule"/>
</dbReference>
<dbReference type="Pfam" id="PF01142">
    <property type="entry name" value="TruD"/>
    <property type="match status" value="2"/>
</dbReference>
<reference evidence="6 7" key="1">
    <citation type="submission" date="2018-05" db="EMBL/GenBank/DDBJ databases">
        <title>Freshwater and sediment microbial communities from various areas in North America, analyzing microbe dynamics in response to fracking.</title>
        <authorList>
            <person name="Lamendella R."/>
        </authorList>
    </citation>
    <scope>NUCLEOTIDE SEQUENCE [LARGE SCALE GENOMIC DNA]</scope>
    <source>
        <strain evidence="6 7">125B1</strain>
    </source>
</reference>
<name>A0A317QBZ2_9GAMM</name>
<dbReference type="PROSITE" id="PS01268">
    <property type="entry name" value="UPF0024"/>
    <property type="match status" value="1"/>
</dbReference>
<keyword evidence="7" id="KW-1185">Reference proteome</keyword>
<dbReference type="PANTHER" id="PTHR47811">
    <property type="entry name" value="TRNA PSEUDOURIDINE SYNTHASE D"/>
    <property type="match status" value="1"/>
</dbReference>
<dbReference type="GO" id="GO:0005829">
    <property type="term" value="C:cytosol"/>
    <property type="evidence" value="ECO:0007669"/>
    <property type="project" value="TreeGrafter"/>
</dbReference>
<dbReference type="InterPro" id="IPR020119">
    <property type="entry name" value="PsdUridine_synth_TruD_CS"/>
</dbReference>
<dbReference type="InterPro" id="IPR011760">
    <property type="entry name" value="PsdUridine_synth_TruD_insert"/>
</dbReference>
<organism evidence="6 7">
    <name type="scientific">Pseudidiomarina maritima</name>
    <dbReference type="NCBI Taxonomy" id="519453"/>
    <lineage>
        <taxon>Bacteria</taxon>
        <taxon>Pseudomonadati</taxon>
        <taxon>Pseudomonadota</taxon>
        <taxon>Gammaproteobacteria</taxon>
        <taxon>Alteromonadales</taxon>
        <taxon>Idiomarinaceae</taxon>
        <taxon>Pseudidiomarina</taxon>
    </lineage>
</organism>
<dbReference type="PANTHER" id="PTHR47811:SF1">
    <property type="entry name" value="TRNA PSEUDOURIDINE SYNTHASE D"/>
    <property type="match status" value="1"/>
</dbReference>
<evidence type="ECO:0000256" key="3">
    <source>
        <dbReference type="ARBA" id="ARBA00023235"/>
    </source>
</evidence>
<dbReference type="InterPro" id="IPR020103">
    <property type="entry name" value="PsdUridine_synth_cat_dom_sf"/>
</dbReference>
<protein>
    <recommendedName>
        <fullName evidence="4">tRNA pseudouridine synthase D</fullName>
        <ecNumber evidence="4">5.4.99.27</ecNumber>
    </recommendedName>
    <alternativeName>
        <fullName evidence="4">tRNA pseudouridine(13) synthase</fullName>
    </alternativeName>
    <alternativeName>
        <fullName evidence="4">tRNA pseudouridylate synthase D</fullName>
    </alternativeName>
    <alternativeName>
        <fullName evidence="4">tRNA-uridine isomerase D</fullName>
    </alternativeName>
</protein>
<keyword evidence="3 4" id="KW-0413">Isomerase</keyword>
<accession>A0A317QBZ2</accession>
<dbReference type="GO" id="GO:0160150">
    <property type="term" value="F:tRNA pseudouridine(13) synthase activity"/>
    <property type="evidence" value="ECO:0007669"/>
    <property type="project" value="UniProtKB-EC"/>
</dbReference>
<evidence type="ECO:0000256" key="1">
    <source>
        <dbReference type="ARBA" id="ARBA00007953"/>
    </source>
</evidence>
<evidence type="ECO:0000256" key="4">
    <source>
        <dbReference type="HAMAP-Rule" id="MF_01082"/>
    </source>
</evidence>
<dbReference type="Gene3D" id="3.30.2340.10">
    <property type="entry name" value="TruD, insertion domain"/>
    <property type="match status" value="1"/>
</dbReference>
<comment type="similarity">
    <text evidence="1 4">Belongs to the pseudouridine synthase TruD family.</text>
</comment>
<dbReference type="InterPro" id="IPR050170">
    <property type="entry name" value="TruD_pseudoU_synthase"/>
</dbReference>
<dbReference type="GO" id="GO:0003723">
    <property type="term" value="F:RNA binding"/>
    <property type="evidence" value="ECO:0007669"/>
    <property type="project" value="InterPro"/>
</dbReference>
<feature type="domain" description="TRUD" evidence="5">
    <location>
        <begin position="163"/>
        <end position="313"/>
    </location>
</feature>
<dbReference type="AlphaFoldDB" id="A0A317QBZ2"/>
<evidence type="ECO:0000256" key="2">
    <source>
        <dbReference type="ARBA" id="ARBA00022694"/>
    </source>
</evidence>
<dbReference type="InterPro" id="IPR001656">
    <property type="entry name" value="PsdUridine_synth_TruD"/>
</dbReference>
<dbReference type="RefSeq" id="WP_181394886.1">
    <property type="nucleotide sequence ID" value="NZ_QGTT01000002.1"/>
</dbReference>
<sequence length="350" mass="39622">MTETSYDSLLGPYLHGVPNSGGVIKAEPEHFQVVEELELPQQDPQLQQGEHQWLWVRKRGANTPYVAAQLAKFAGVKERDVSYSGLKDRQAITEQWFSIQLPGQQLLPWHELEHPEFSVLQAVLQPRKLKTGTHKRNRFTIRIEAITDADTFNQRWQQVCTQGVPNYYGLQRFGKDGQNISNAVEWLSGRLRRRLNRTQIGLYLSAARSFLFNQVLAERIRHNLLTPLEGEPMLLSGSQSFFIAEQIDAALLERLASGDIELSGPLMGSGERQQISQAQAAELEQRVFAQYPELLQGLAKRRLDGGRRALLLRPQQAQLNWLSDTVAEISFALPKGCFATALIRELVTTE</sequence>
<evidence type="ECO:0000313" key="7">
    <source>
        <dbReference type="Proteomes" id="UP000246964"/>
    </source>
</evidence>
<evidence type="ECO:0000313" key="6">
    <source>
        <dbReference type="EMBL" id="PWW15237.1"/>
    </source>
</evidence>
<comment type="function">
    <text evidence="4">Responsible for synthesis of pseudouridine from uracil-13 in transfer RNAs.</text>
</comment>
<comment type="catalytic activity">
    <reaction evidence="4">
        <text>uridine(13) in tRNA = pseudouridine(13) in tRNA</text>
        <dbReference type="Rhea" id="RHEA:42540"/>
        <dbReference type="Rhea" id="RHEA-COMP:10105"/>
        <dbReference type="Rhea" id="RHEA-COMP:10106"/>
        <dbReference type="ChEBI" id="CHEBI:65314"/>
        <dbReference type="ChEBI" id="CHEBI:65315"/>
        <dbReference type="EC" id="5.4.99.27"/>
    </reaction>
</comment>
<proteinExistence type="inferred from homology"/>
<dbReference type="EMBL" id="QGTT01000002">
    <property type="protein sequence ID" value="PWW15237.1"/>
    <property type="molecule type" value="Genomic_DNA"/>
</dbReference>
<dbReference type="PROSITE" id="PS50984">
    <property type="entry name" value="TRUD"/>
    <property type="match status" value="1"/>
</dbReference>
<dbReference type="InterPro" id="IPR043165">
    <property type="entry name" value="TruD_insert_sf"/>
</dbReference>
<dbReference type="HAMAP" id="MF_01082">
    <property type="entry name" value="TruD"/>
    <property type="match status" value="1"/>
</dbReference>
<dbReference type="SUPFAM" id="SSF55120">
    <property type="entry name" value="Pseudouridine synthase"/>
    <property type="match status" value="1"/>
</dbReference>
<gene>
    <name evidence="4" type="primary">truD</name>
    <name evidence="6" type="ORF">DET45_102242</name>
</gene>
<dbReference type="EC" id="5.4.99.27" evidence="4"/>
<dbReference type="Gene3D" id="3.30.2350.20">
    <property type="entry name" value="TruD, catalytic domain"/>
    <property type="match status" value="1"/>
</dbReference>
<feature type="active site" description="Nucleophile" evidence="4">
    <location>
        <position position="88"/>
    </location>
</feature>
<comment type="caution">
    <text evidence="6">The sequence shown here is derived from an EMBL/GenBank/DDBJ whole genome shotgun (WGS) entry which is preliminary data.</text>
</comment>
<evidence type="ECO:0000259" key="5">
    <source>
        <dbReference type="PROSITE" id="PS50984"/>
    </source>
</evidence>
<dbReference type="InterPro" id="IPR042214">
    <property type="entry name" value="TruD_catalytic"/>
</dbReference>
<keyword evidence="2 4" id="KW-0819">tRNA processing</keyword>